<dbReference type="KEGG" id="foc:113209067"/>
<evidence type="ECO:0000259" key="3">
    <source>
        <dbReference type="PROSITE" id="PS51840"/>
    </source>
</evidence>
<reference evidence="5" key="1">
    <citation type="journal article" date="2018" name="Proc. Natl. Acad. Sci. U.S.A.">
        <title>Phylogenomics and the evolution of hemipteroid insects.</title>
        <authorList>
            <person name="Johnson K.P."/>
            <person name="Dietrich C.H."/>
            <person name="Friedrich F."/>
            <person name="Beutel R.G."/>
            <person name="Wipfler B."/>
            <person name="Peters R.S."/>
            <person name="Allen J.M."/>
            <person name="Petersen M."/>
            <person name="Donath A."/>
            <person name="Walden K.K."/>
            <person name="Kozlov A.M."/>
            <person name="Podsiadlowski L."/>
            <person name="Mayer C."/>
            <person name="Meusemann K."/>
            <person name="Vasilikopoulos A."/>
            <person name="Waterhouse R.M."/>
            <person name="Cameron S.L."/>
            <person name="Weirauch C."/>
            <person name="Swanson D.R."/>
            <person name="Percy D.M."/>
            <person name="Hardy N.B."/>
            <person name="Terry I."/>
            <person name="Liu S."/>
            <person name="Zhou X."/>
            <person name="Misof B."/>
            <person name="Robertson H.M."/>
            <person name="Yoshizawa K."/>
        </authorList>
    </citation>
    <scope>NUCLEOTIDE SEQUENCE</scope>
    <source>
        <tissue evidence="5">Whole organism</tissue>
    </source>
</reference>
<dbReference type="PROSITE" id="PS51840">
    <property type="entry name" value="C2_NT"/>
    <property type="match status" value="1"/>
</dbReference>
<dbReference type="PANTHER" id="PTHR21456:SF1">
    <property type="entry name" value="C2 NT-TYPE DOMAIN-CONTAINING PROTEIN"/>
    <property type="match status" value="1"/>
</dbReference>
<organism evidence="4 5">
    <name type="scientific">Frankliniella occidentalis</name>
    <name type="common">Western flower thrips</name>
    <name type="synonym">Euthrips occidentalis</name>
    <dbReference type="NCBI Taxonomy" id="133901"/>
    <lineage>
        <taxon>Eukaryota</taxon>
        <taxon>Metazoa</taxon>
        <taxon>Ecdysozoa</taxon>
        <taxon>Arthropoda</taxon>
        <taxon>Hexapoda</taxon>
        <taxon>Insecta</taxon>
        <taxon>Pterygota</taxon>
        <taxon>Neoptera</taxon>
        <taxon>Paraneoptera</taxon>
        <taxon>Thysanoptera</taxon>
        <taxon>Terebrantia</taxon>
        <taxon>Thripoidea</taxon>
        <taxon>Thripidae</taxon>
        <taxon>Frankliniella</taxon>
    </lineage>
</organism>
<evidence type="ECO:0000256" key="1">
    <source>
        <dbReference type="ARBA" id="ARBA00034780"/>
    </source>
</evidence>
<feature type="compositionally biased region" description="Low complexity" evidence="2">
    <location>
        <begin position="251"/>
        <end position="271"/>
    </location>
</feature>
<evidence type="ECO:0000313" key="5">
    <source>
        <dbReference type="RefSeq" id="XP_052127422.1"/>
    </source>
</evidence>
<comment type="similarity">
    <text evidence="1">Belongs to the EEIG family.</text>
</comment>
<feature type="region of interest" description="Disordered" evidence="2">
    <location>
        <begin position="450"/>
        <end position="487"/>
    </location>
</feature>
<dbReference type="OrthoDB" id="3365224at2759"/>
<feature type="compositionally biased region" description="Basic and acidic residues" evidence="2">
    <location>
        <begin position="461"/>
        <end position="470"/>
    </location>
</feature>
<evidence type="ECO:0000313" key="4">
    <source>
        <dbReference type="Proteomes" id="UP000504606"/>
    </source>
</evidence>
<dbReference type="PANTHER" id="PTHR21456">
    <property type="entry name" value="FAMILY WITH SEQUENCE SIMILARITY 102"/>
    <property type="match status" value="1"/>
</dbReference>
<feature type="domain" description="C2 NT-type" evidence="3">
    <location>
        <begin position="2"/>
        <end position="146"/>
    </location>
</feature>
<sequence>MAFMMKKKKYKFQVSVLLEELTAVPFVSAVLFAKVRLLDGGNFSETSSREEVQEHKVRWNAKFEFVCKMSASASTGVLDPCLLRVSIRREQKGGRTFQKLGFIDLNLAEYAGAGVTERTCLLEGYDNNPRHRPDNSMIKVHIGMNMLSGDILFKVPSPSLKQFSSQEDTDRHREHSSSSLPGSIASGSSGFGSLPKKRPALLNSELIQGGAVEPVEGTLAEPAQGEAEDGYEVEPGHSRNSSNTSQMSRASGYSSLNSQSQHSRQSSSGDSGHIRRRVRTCPGNLWCAILMKSASFEILQNSRSPSWPMRVPRLSPVHPSPIAQSPSSPTPPSPVSPAAIHRNFLWLLHSPLNRRAKQRQGAPDLNGDVSSIPDCRNALPLSLFPIPGTPATVTNPSALKPPVRFPPWPSPKSAPRAASSPGMLNLQSPCGPAPLFPGGCVEVNGGYRNPSGGSGLSETGSLDRAKAAMERRKKAAEESGGGGNTVAGRVEVTRVNPDSLIDELLRSTNLEHHDDSAETSGLQLFIAKDGTTALGSQEVKSQMSAGVFKQVVMEEDR</sequence>
<dbReference type="AlphaFoldDB" id="A0A9C6XQ88"/>
<dbReference type="GeneID" id="113209067"/>
<dbReference type="Pfam" id="PF10358">
    <property type="entry name" value="NT-C2"/>
    <property type="match status" value="1"/>
</dbReference>
<evidence type="ECO:0000256" key="2">
    <source>
        <dbReference type="SAM" id="MobiDB-lite"/>
    </source>
</evidence>
<name>A0A9C6XQ88_FRAOC</name>
<protein>
    <submittedName>
        <fullName evidence="5">Protein FAM102A</fullName>
    </submittedName>
</protein>
<keyword evidence="4" id="KW-1185">Reference proteome</keyword>
<feature type="region of interest" description="Disordered" evidence="2">
    <location>
        <begin position="161"/>
        <end position="192"/>
    </location>
</feature>
<dbReference type="Proteomes" id="UP000504606">
    <property type="component" value="Unplaced"/>
</dbReference>
<proteinExistence type="inferred from homology"/>
<dbReference type="InterPro" id="IPR019448">
    <property type="entry name" value="NT-C2"/>
</dbReference>
<reference evidence="5" key="2">
    <citation type="submission" date="2025-08" db="UniProtKB">
        <authorList>
            <consortium name="RefSeq"/>
        </authorList>
    </citation>
    <scope>IDENTIFICATION</scope>
    <source>
        <tissue evidence="5">Whole organism</tissue>
    </source>
</reference>
<dbReference type="RefSeq" id="XP_052127422.1">
    <property type="nucleotide sequence ID" value="XM_052271462.1"/>
</dbReference>
<accession>A0A9C6XQ88</accession>
<feature type="region of interest" description="Disordered" evidence="2">
    <location>
        <begin position="222"/>
        <end position="275"/>
    </location>
</feature>
<feature type="region of interest" description="Disordered" evidence="2">
    <location>
        <begin position="304"/>
        <end position="335"/>
    </location>
</feature>
<feature type="compositionally biased region" description="Polar residues" evidence="2">
    <location>
        <begin position="238"/>
        <end position="249"/>
    </location>
</feature>
<gene>
    <name evidence="5" type="primary">LOC113209067</name>
</gene>
<dbReference type="InterPro" id="IPR039931">
    <property type="entry name" value="EEIG1/2-like"/>
</dbReference>
<feature type="compositionally biased region" description="Low complexity" evidence="2">
    <location>
        <begin position="177"/>
        <end position="192"/>
    </location>
</feature>